<dbReference type="InterPro" id="IPR027589">
    <property type="entry name" value="Choice_anch_B"/>
</dbReference>
<proteinExistence type="predicted"/>
<dbReference type="RefSeq" id="WP_052825989.1">
    <property type="nucleotide sequence ID" value="NZ_JTDV01000013.1"/>
</dbReference>
<dbReference type="AlphaFoldDB" id="A0A0D7VXU0"/>
<dbReference type="PANTHER" id="PTHR38787:SF3">
    <property type="entry name" value="REGULATORY P DOMAIN-CONTAINING PROTEIN"/>
    <property type="match status" value="1"/>
</dbReference>
<dbReference type="Pfam" id="PF02412">
    <property type="entry name" value="TSP_3"/>
    <property type="match status" value="1"/>
</dbReference>
<dbReference type="EMBL" id="JTDV01000013">
    <property type="protein sequence ID" value="KJD31671.1"/>
    <property type="molecule type" value="Genomic_DNA"/>
</dbReference>
<dbReference type="GO" id="GO:0005576">
    <property type="term" value="C:extracellular region"/>
    <property type="evidence" value="ECO:0007669"/>
    <property type="project" value="TreeGrafter"/>
</dbReference>
<gene>
    <name evidence="3" type="ORF">PK35_12985</name>
</gene>
<protein>
    <submittedName>
        <fullName evidence="3">Regulator</fullName>
    </submittedName>
</protein>
<dbReference type="PROSITE" id="PS51257">
    <property type="entry name" value="PROKAR_LIPOPROTEIN"/>
    <property type="match status" value="1"/>
</dbReference>
<dbReference type="Gene3D" id="4.10.1080.10">
    <property type="entry name" value="TSP type-3 repeat"/>
    <property type="match status" value="1"/>
</dbReference>
<keyword evidence="1 2" id="KW-0732">Signal</keyword>
<sequence length="453" mass="49561">MYIRLKSFCFIFLVSLTLVVFQSCKTEPLGEAEFVDADGDGVDDAVDNCPTIANPLQEDENNNGIGDACEEEEEEPVTVLAACENGFADVYPCNDYDLIAHIPLSIFGATEGNDCWGWTDIANNKEYAIMCVNNGVGFVDITDALNPVYLGKLPTATISSAWRDVKVYNNYVFVVADRAGEHGMQVFDLTKLRNVANAPETFTADAHLTDFGSSHNIVINEASGYAYIVGASRTSTYAGGPIFVNIQNPVSPVVEGGMLDGGYSHDAQVVTYNGPDADYAGKEILIGSNENEVVIADVTDKSNPSVISTISYANVEYTHQGWFTEDFKYFILGDELDEVNTGTNTRTLVFDLTDLDNPSFHMQYLSDFLAIDHNGYVKGDLFYQASYRAGMRVIDISDIANTNMTEVGYFDTYPANNNANFNGAWNVYPYFASGNIVISDIEGGLFIVRKSAN</sequence>
<keyword evidence="4" id="KW-1185">Reference proteome</keyword>
<reference evidence="3 4" key="1">
    <citation type="journal article" date="2015" name="Antonie Van Leeuwenhoek">
        <title>Tamlana nanhaiensis sp. nov., isolated from surface seawater collected from the South China Sea.</title>
        <authorList>
            <person name="Liu X."/>
            <person name="Lai Q."/>
            <person name="Du Y."/>
            <person name="Li G."/>
            <person name="Sun F."/>
            <person name="Shao Z."/>
        </authorList>
    </citation>
    <scope>NUCLEOTIDE SEQUENCE [LARGE SCALE GENOMIC DNA]</scope>
    <source>
        <strain evidence="3 4">FHC16</strain>
    </source>
</reference>
<dbReference type="InterPro" id="IPR028974">
    <property type="entry name" value="TSP_type-3_rpt"/>
</dbReference>
<dbReference type="GO" id="GO:0007155">
    <property type="term" value="P:cell adhesion"/>
    <property type="evidence" value="ECO:0007669"/>
    <property type="project" value="InterPro"/>
</dbReference>
<evidence type="ECO:0000256" key="1">
    <source>
        <dbReference type="ARBA" id="ARBA00022729"/>
    </source>
</evidence>
<dbReference type="NCBIfam" id="TIGR04312">
    <property type="entry name" value="choice_anch_B"/>
    <property type="match status" value="1"/>
</dbReference>
<dbReference type="Proteomes" id="UP000032361">
    <property type="component" value="Unassembled WGS sequence"/>
</dbReference>
<evidence type="ECO:0000313" key="3">
    <source>
        <dbReference type="EMBL" id="KJD31671.1"/>
    </source>
</evidence>
<feature type="signal peptide" evidence="2">
    <location>
        <begin position="1"/>
        <end position="22"/>
    </location>
</feature>
<comment type="caution">
    <text evidence="3">The sequence shown here is derived from an EMBL/GenBank/DDBJ whole genome shotgun (WGS) entry which is preliminary data.</text>
</comment>
<evidence type="ECO:0000256" key="2">
    <source>
        <dbReference type="SAM" id="SignalP"/>
    </source>
</evidence>
<dbReference type="OrthoDB" id="9815940at2"/>
<dbReference type="InterPro" id="IPR003367">
    <property type="entry name" value="Thrombospondin_3-like_rpt"/>
</dbReference>
<feature type="chain" id="PRO_5002325051" evidence="2">
    <location>
        <begin position="23"/>
        <end position="453"/>
    </location>
</feature>
<dbReference type="STRING" id="1382798.PK35_12985"/>
<name>A0A0D7VXU0_9FLAO</name>
<accession>A0A0D7VXU0</accession>
<dbReference type="SUPFAM" id="SSF103647">
    <property type="entry name" value="TSP type-3 repeat"/>
    <property type="match status" value="1"/>
</dbReference>
<evidence type="ECO:0000313" key="4">
    <source>
        <dbReference type="Proteomes" id="UP000032361"/>
    </source>
</evidence>
<organism evidence="3 4">
    <name type="scientific">Neotamlana nanhaiensis</name>
    <dbReference type="NCBI Taxonomy" id="1382798"/>
    <lineage>
        <taxon>Bacteria</taxon>
        <taxon>Pseudomonadati</taxon>
        <taxon>Bacteroidota</taxon>
        <taxon>Flavobacteriia</taxon>
        <taxon>Flavobacteriales</taxon>
        <taxon>Flavobacteriaceae</taxon>
        <taxon>Neotamlana</taxon>
    </lineage>
</organism>
<dbReference type="PANTHER" id="PTHR38787">
    <property type="entry name" value="REGULATORY P DOMAIN-CONTAINING PROTEIN"/>
    <property type="match status" value="1"/>
</dbReference>
<dbReference type="PATRIC" id="fig|1382798.3.peg.1158"/>
<dbReference type="GO" id="GO:0005509">
    <property type="term" value="F:calcium ion binding"/>
    <property type="evidence" value="ECO:0007669"/>
    <property type="project" value="InterPro"/>
</dbReference>